<sequence length="144" mass="16134">MFASETAKQFDAKLLSGITRIQDLPPTESLDPAFISSLHVLSMKESFLTTWASSELRIADTQVTILLDKALARLSEQPQDLSISQETALLTDRGLEYICQEIVDYIGSESQKARALESEERTSTFLKLTELSLLQAIRSRLKIK</sequence>
<protein>
    <submittedName>
        <fullName evidence="1">Uncharacterized protein</fullName>
    </submittedName>
</protein>
<reference evidence="1 2" key="1">
    <citation type="journal article" date="2018" name="Mol. Biol. Evol.">
        <title>Analysis of the draft genome of the red seaweed Gracilariopsis chorda provides insights into genome size evolution in Rhodophyta.</title>
        <authorList>
            <person name="Lee J."/>
            <person name="Yang E.C."/>
            <person name="Graf L."/>
            <person name="Yang J.H."/>
            <person name="Qiu H."/>
            <person name="Zel Zion U."/>
            <person name="Chan C.X."/>
            <person name="Stephens T.G."/>
            <person name="Weber A.P.M."/>
            <person name="Boo G.H."/>
            <person name="Boo S.M."/>
            <person name="Kim K.M."/>
            <person name="Shin Y."/>
            <person name="Jung M."/>
            <person name="Lee S.J."/>
            <person name="Yim H.S."/>
            <person name="Lee J.H."/>
            <person name="Bhattacharya D."/>
            <person name="Yoon H.S."/>
        </authorList>
    </citation>
    <scope>NUCLEOTIDE SEQUENCE [LARGE SCALE GENOMIC DNA]</scope>
    <source>
        <strain evidence="1 2">SKKU-2015</strain>
        <tissue evidence="1">Whole body</tissue>
    </source>
</reference>
<evidence type="ECO:0000313" key="2">
    <source>
        <dbReference type="Proteomes" id="UP000247409"/>
    </source>
</evidence>
<comment type="caution">
    <text evidence="1">The sequence shown here is derived from an EMBL/GenBank/DDBJ whole genome shotgun (WGS) entry which is preliminary data.</text>
</comment>
<evidence type="ECO:0000313" key="1">
    <source>
        <dbReference type="EMBL" id="PXF46076.1"/>
    </source>
</evidence>
<dbReference type="AlphaFoldDB" id="A0A2V3IVA5"/>
<accession>A0A2V3IVA5</accession>
<name>A0A2V3IVA5_9FLOR</name>
<dbReference type="EMBL" id="NBIV01000045">
    <property type="protein sequence ID" value="PXF46076.1"/>
    <property type="molecule type" value="Genomic_DNA"/>
</dbReference>
<gene>
    <name evidence="1" type="ORF">BWQ96_04176</name>
</gene>
<organism evidence="1 2">
    <name type="scientific">Gracilariopsis chorda</name>
    <dbReference type="NCBI Taxonomy" id="448386"/>
    <lineage>
        <taxon>Eukaryota</taxon>
        <taxon>Rhodophyta</taxon>
        <taxon>Florideophyceae</taxon>
        <taxon>Rhodymeniophycidae</taxon>
        <taxon>Gracilariales</taxon>
        <taxon>Gracilariaceae</taxon>
        <taxon>Gracilariopsis</taxon>
    </lineage>
</organism>
<dbReference type="STRING" id="448386.A0A2V3IVA5"/>
<proteinExistence type="predicted"/>
<dbReference type="Proteomes" id="UP000247409">
    <property type="component" value="Unassembled WGS sequence"/>
</dbReference>
<keyword evidence="2" id="KW-1185">Reference proteome</keyword>